<gene>
    <name evidence="2" type="ORF">ASPZODRAFT_731500</name>
</gene>
<protein>
    <submittedName>
        <fullName evidence="2">Uncharacterized protein</fullName>
    </submittedName>
</protein>
<dbReference type="GeneID" id="34616336"/>
<organism evidence="2 3">
    <name type="scientific">Penicilliopsis zonata CBS 506.65</name>
    <dbReference type="NCBI Taxonomy" id="1073090"/>
    <lineage>
        <taxon>Eukaryota</taxon>
        <taxon>Fungi</taxon>
        <taxon>Dikarya</taxon>
        <taxon>Ascomycota</taxon>
        <taxon>Pezizomycotina</taxon>
        <taxon>Eurotiomycetes</taxon>
        <taxon>Eurotiomycetidae</taxon>
        <taxon>Eurotiales</taxon>
        <taxon>Aspergillaceae</taxon>
        <taxon>Penicilliopsis</taxon>
    </lineage>
</organism>
<evidence type="ECO:0000313" key="2">
    <source>
        <dbReference type="EMBL" id="OJJ44754.1"/>
    </source>
</evidence>
<dbReference type="VEuPathDB" id="FungiDB:ASPZODRAFT_731500"/>
<feature type="region of interest" description="Disordered" evidence="1">
    <location>
        <begin position="1"/>
        <end position="24"/>
    </location>
</feature>
<evidence type="ECO:0000313" key="3">
    <source>
        <dbReference type="Proteomes" id="UP000184188"/>
    </source>
</evidence>
<dbReference type="Proteomes" id="UP000184188">
    <property type="component" value="Unassembled WGS sequence"/>
</dbReference>
<reference evidence="3" key="1">
    <citation type="journal article" date="2017" name="Genome Biol.">
        <title>Comparative genomics reveals high biological diversity and specific adaptations in the industrially and medically important fungal genus Aspergillus.</title>
        <authorList>
            <person name="de Vries R.P."/>
            <person name="Riley R."/>
            <person name="Wiebenga A."/>
            <person name="Aguilar-Osorio G."/>
            <person name="Amillis S."/>
            <person name="Uchima C.A."/>
            <person name="Anderluh G."/>
            <person name="Asadollahi M."/>
            <person name="Askin M."/>
            <person name="Barry K."/>
            <person name="Battaglia E."/>
            <person name="Bayram O."/>
            <person name="Benocci T."/>
            <person name="Braus-Stromeyer S.A."/>
            <person name="Caldana C."/>
            <person name="Canovas D."/>
            <person name="Cerqueira G.C."/>
            <person name="Chen F."/>
            <person name="Chen W."/>
            <person name="Choi C."/>
            <person name="Clum A."/>
            <person name="Dos Santos R.A."/>
            <person name="Damasio A.R."/>
            <person name="Diallinas G."/>
            <person name="Emri T."/>
            <person name="Fekete E."/>
            <person name="Flipphi M."/>
            <person name="Freyberg S."/>
            <person name="Gallo A."/>
            <person name="Gournas C."/>
            <person name="Habgood R."/>
            <person name="Hainaut M."/>
            <person name="Harispe M.L."/>
            <person name="Henrissat B."/>
            <person name="Hilden K.S."/>
            <person name="Hope R."/>
            <person name="Hossain A."/>
            <person name="Karabika E."/>
            <person name="Karaffa L."/>
            <person name="Karanyi Z."/>
            <person name="Krasevec N."/>
            <person name="Kuo A."/>
            <person name="Kusch H."/>
            <person name="LaButti K."/>
            <person name="Lagendijk E.L."/>
            <person name="Lapidus A."/>
            <person name="Levasseur A."/>
            <person name="Lindquist E."/>
            <person name="Lipzen A."/>
            <person name="Logrieco A.F."/>
            <person name="MacCabe A."/>
            <person name="Maekelae M.R."/>
            <person name="Malavazi I."/>
            <person name="Melin P."/>
            <person name="Meyer V."/>
            <person name="Mielnichuk N."/>
            <person name="Miskei M."/>
            <person name="Molnar A.P."/>
            <person name="Mule G."/>
            <person name="Ngan C.Y."/>
            <person name="Orejas M."/>
            <person name="Orosz E."/>
            <person name="Ouedraogo J.P."/>
            <person name="Overkamp K.M."/>
            <person name="Park H.-S."/>
            <person name="Perrone G."/>
            <person name="Piumi F."/>
            <person name="Punt P.J."/>
            <person name="Ram A.F."/>
            <person name="Ramon A."/>
            <person name="Rauscher S."/>
            <person name="Record E."/>
            <person name="Riano-Pachon D.M."/>
            <person name="Robert V."/>
            <person name="Roehrig J."/>
            <person name="Ruller R."/>
            <person name="Salamov A."/>
            <person name="Salih N.S."/>
            <person name="Samson R.A."/>
            <person name="Sandor E."/>
            <person name="Sanguinetti M."/>
            <person name="Schuetze T."/>
            <person name="Sepcic K."/>
            <person name="Shelest E."/>
            <person name="Sherlock G."/>
            <person name="Sophianopoulou V."/>
            <person name="Squina F.M."/>
            <person name="Sun H."/>
            <person name="Susca A."/>
            <person name="Todd R.B."/>
            <person name="Tsang A."/>
            <person name="Unkles S.E."/>
            <person name="van de Wiele N."/>
            <person name="van Rossen-Uffink D."/>
            <person name="Oliveira J.V."/>
            <person name="Vesth T.C."/>
            <person name="Visser J."/>
            <person name="Yu J.-H."/>
            <person name="Zhou M."/>
            <person name="Andersen M.R."/>
            <person name="Archer D.B."/>
            <person name="Baker S.E."/>
            <person name="Benoit I."/>
            <person name="Brakhage A.A."/>
            <person name="Braus G.H."/>
            <person name="Fischer R."/>
            <person name="Frisvad J.C."/>
            <person name="Goldman G.H."/>
            <person name="Houbraken J."/>
            <person name="Oakley B."/>
            <person name="Pocsi I."/>
            <person name="Scazzocchio C."/>
            <person name="Seiboth B."/>
            <person name="vanKuyk P.A."/>
            <person name="Wortman J."/>
            <person name="Dyer P.S."/>
            <person name="Grigoriev I.V."/>
        </authorList>
    </citation>
    <scope>NUCLEOTIDE SEQUENCE [LARGE SCALE GENOMIC DNA]</scope>
    <source>
        <strain evidence="3">CBS 506.65</strain>
    </source>
</reference>
<dbReference type="EMBL" id="KV878347">
    <property type="protein sequence ID" value="OJJ44754.1"/>
    <property type="molecule type" value="Genomic_DNA"/>
</dbReference>
<dbReference type="RefSeq" id="XP_022579264.1">
    <property type="nucleotide sequence ID" value="XM_022729872.1"/>
</dbReference>
<proteinExistence type="predicted"/>
<dbReference type="AlphaFoldDB" id="A0A1L9SC75"/>
<accession>A0A1L9SC75</accession>
<keyword evidence="3" id="KW-1185">Reference proteome</keyword>
<sequence length="207" mass="22516">MAARAVATTSIHTSCSTSSLDQNHSTIHSPDHYYVSTLIEANHHSSPPLTPIANRRPPLPPADEHLDAVLRIQEPRPLGSDQRCVWSGPQSASPTFLRTDGHGPNANAVHGNSRCHPPGGLLKIEIMPASAAAYGVLRTDQQPDPRSSRLVPSPGRSRCALNIDFSFFHHYYYFGTTAAHHRHPLHLLQVASCPASSTKMYGVRSTP</sequence>
<feature type="compositionally biased region" description="Low complexity" evidence="1">
    <location>
        <begin position="8"/>
        <end position="19"/>
    </location>
</feature>
<name>A0A1L9SC75_9EURO</name>
<evidence type="ECO:0000256" key="1">
    <source>
        <dbReference type="SAM" id="MobiDB-lite"/>
    </source>
</evidence>